<comment type="caution">
    <text evidence="2">The sequence shown here is derived from an EMBL/GenBank/DDBJ whole genome shotgun (WGS) entry which is preliminary data.</text>
</comment>
<keyword evidence="1" id="KW-0472">Membrane</keyword>
<reference evidence="2" key="1">
    <citation type="journal article" date="2014" name="Front. Microbiol.">
        <title>High frequency of phylogenetically diverse reductive dehalogenase-homologous genes in deep subseafloor sedimentary metagenomes.</title>
        <authorList>
            <person name="Kawai M."/>
            <person name="Futagami T."/>
            <person name="Toyoda A."/>
            <person name="Takaki Y."/>
            <person name="Nishi S."/>
            <person name="Hori S."/>
            <person name="Arai W."/>
            <person name="Tsubouchi T."/>
            <person name="Morono Y."/>
            <person name="Uchiyama I."/>
            <person name="Ito T."/>
            <person name="Fujiyama A."/>
            <person name="Inagaki F."/>
            <person name="Takami H."/>
        </authorList>
    </citation>
    <scope>NUCLEOTIDE SEQUENCE</scope>
    <source>
        <strain evidence="2">Expedition CK06-06</strain>
    </source>
</reference>
<organism evidence="2">
    <name type="scientific">marine sediment metagenome</name>
    <dbReference type="NCBI Taxonomy" id="412755"/>
    <lineage>
        <taxon>unclassified sequences</taxon>
        <taxon>metagenomes</taxon>
        <taxon>ecological metagenomes</taxon>
    </lineage>
</organism>
<dbReference type="AlphaFoldDB" id="X1BMB4"/>
<accession>X1BMB4</accession>
<proteinExistence type="predicted"/>
<evidence type="ECO:0000313" key="2">
    <source>
        <dbReference type="EMBL" id="GAG85218.1"/>
    </source>
</evidence>
<evidence type="ECO:0000256" key="1">
    <source>
        <dbReference type="SAM" id="Phobius"/>
    </source>
</evidence>
<feature type="transmembrane region" description="Helical" evidence="1">
    <location>
        <begin position="6"/>
        <end position="24"/>
    </location>
</feature>
<sequence length="80" mass="8875">MLKKYGLNTILLGIVIVLLVLVLIKTSPDYVIAKGDGGAGAKHVFALVGNQQNNRESFYLVDTKQEVIMVYEYGVLYLEI</sequence>
<keyword evidence="1" id="KW-0812">Transmembrane</keyword>
<keyword evidence="1" id="KW-1133">Transmembrane helix</keyword>
<name>X1BMB4_9ZZZZ</name>
<protein>
    <submittedName>
        <fullName evidence="2">Uncharacterized protein</fullName>
    </submittedName>
</protein>
<gene>
    <name evidence="2" type="ORF">S01H4_26480</name>
</gene>
<dbReference type="EMBL" id="BART01012774">
    <property type="protein sequence ID" value="GAG85218.1"/>
    <property type="molecule type" value="Genomic_DNA"/>
</dbReference>